<gene>
    <name evidence="1" type="ORF">LCGC14_1226010</name>
</gene>
<organism evidence="1">
    <name type="scientific">marine sediment metagenome</name>
    <dbReference type="NCBI Taxonomy" id="412755"/>
    <lineage>
        <taxon>unclassified sequences</taxon>
        <taxon>metagenomes</taxon>
        <taxon>ecological metagenomes</taxon>
    </lineage>
</organism>
<dbReference type="AlphaFoldDB" id="A0A0F9LX23"/>
<evidence type="ECO:0000313" key="1">
    <source>
        <dbReference type="EMBL" id="KKM91686.1"/>
    </source>
</evidence>
<name>A0A0F9LX23_9ZZZZ</name>
<reference evidence="1" key="1">
    <citation type="journal article" date="2015" name="Nature">
        <title>Complex archaea that bridge the gap between prokaryotes and eukaryotes.</title>
        <authorList>
            <person name="Spang A."/>
            <person name="Saw J.H."/>
            <person name="Jorgensen S.L."/>
            <person name="Zaremba-Niedzwiedzka K."/>
            <person name="Martijn J."/>
            <person name="Lind A.E."/>
            <person name="van Eijk R."/>
            <person name="Schleper C."/>
            <person name="Guy L."/>
            <person name="Ettema T.J."/>
        </authorList>
    </citation>
    <scope>NUCLEOTIDE SEQUENCE</scope>
</reference>
<accession>A0A0F9LX23</accession>
<sequence>MSWPEDRPEGRDFVSDFGPVIHSHKTEFRAGLEKHFYWTDSSNASAGESRLTIGLTVTGSCRAFYDTESRVSAFRDGALLVTSDTTRLYGLTSGSSFLLGSARAVHNPTTGPVGSLRQLVQSDEVGTAHTDGSFNFTFPVEYSIAPALMITAKYPSGNRDGRVGISTVTAGGFTGVIEGTVGSGVGIWWRSSGTVAI</sequence>
<proteinExistence type="predicted"/>
<comment type="caution">
    <text evidence="1">The sequence shown here is derived from an EMBL/GenBank/DDBJ whole genome shotgun (WGS) entry which is preliminary data.</text>
</comment>
<protein>
    <submittedName>
        <fullName evidence="1">Uncharacterized protein</fullName>
    </submittedName>
</protein>
<dbReference type="EMBL" id="LAZR01006500">
    <property type="protein sequence ID" value="KKM91686.1"/>
    <property type="molecule type" value="Genomic_DNA"/>
</dbReference>